<feature type="non-terminal residue" evidence="2">
    <location>
        <position position="535"/>
    </location>
</feature>
<dbReference type="PANTHER" id="PTHR45749">
    <property type="match status" value="1"/>
</dbReference>
<organism evidence="2 3">
    <name type="scientific">Aphis craccivora</name>
    <name type="common">Cowpea aphid</name>
    <dbReference type="NCBI Taxonomy" id="307492"/>
    <lineage>
        <taxon>Eukaryota</taxon>
        <taxon>Metazoa</taxon>
        <taxon>Ecdysozoa</taxon>
        <taxon>Arthropoda</taxon>
        <taxon>Hexapoda</taxon>
        <taxon>Insecta</taxon>
        <taxon>Pterygota</taxon>
        <taxon>Neoptera</taxon>
        <taxon>Paraneoptera</taxon>
        <taxon>Hemiptera</taxon>
        <taxon>Sternorrhyncha</taxon>
        <taxon>Aphidomorpha</taxon>
        <taxon>Aphidoidea</taxon>
        <taxon>Aphididae</taxon>
        <taxon>Aphidini</taxon>
        <taxon>Aphis</taxon>
        <taxon>Aphis</taxon>
    </lineage>
</organism>
<protein>
    <submittedName>
        <fullName evidence="2">Zinc finger MYM-type protein 5-like</fullName>
    </submittedName>
</protein>
<feature type="region of interest" description="Disordered" evidence="1">
    <location>
        <begin position="42"/>
        <end position="61"/>
    </location>
</feature>
<name>A0A6G0W0K2_APHCR</name>
<accession>A0A6G0W0K2</accession>
<dbReference type="SUPFAM" id="SSF53098">
    <property type="entry name" value="Ribonuclease H-like"/>
    <property type="match status" value="1"/>
</dbReference>
<gene>
    <name evidence="2" type="ORF">FWK35_00031982</name>
</gene>
<keyword evidence="3" id="KW-1185">Reference proteome</keyword>
<evidence type="ECO:0000313" key="2">
    <source>
        <dbReference type="EMBL" id="KAF0717077.1"/>
    </source>
</evidence>
<evidence type="ECO:0000256" key="1">
    <source>
        <dbReference type="SAM" id="MobiDB-lite"/>
    </source>
</evidence>
<comment type="caution">
    <text evidence="2">The sequence shown here is derived from an EMBL/GenBank/DDBJ whole genome shotgun (WGS) entry which is preliminary data.</text>
</comment>
<evidence type="ECO:0000313" key="3">
    <source>
        <dbReference type="Proteomes" id="UP000478052"/>
    </source>
</evidence>
<proteinExistence type="predicted"/>
<dbReference type="OrthoDB" id="6627868at2759"/>
<feature type="compositionally biased region" description="Low complexity" evidence="1">
    <location>
        <begin position="42"/>
        <end position="54"/>
    </location>
</feature>
<dbReference type="InterPro" id="IPR012337">
    <property type="entry name" value="RNaseH-like_sf"/>
</dbReference>
<dbReference type="PANTHER" id="PTHR45749:SF35">
    <property type="entry name" value="AC-LIKE TRANSPOSASE-RELATED"/>
    <property type="match status" value="1"/>
</dbReference>
<sequence>MSGLKKKSSGAEYKKRKAAKEIEFEQNKKSMNLQKYFNSSLSESNEFHSSPSTSASIGSNSENTQIESDKISNNQCDSIAITSIFVLNNINKTIIPDTANNDINKESHLVQNSPVTIDNNIYDHDPALWPKVISSKLKDLIISYGPRQVFSKQYPKNNKDLHFSSIHYSRTLPNNELIPRRWLIYSESSDRWIETELRLKSGKSIDHLEQLLIQKESERWNQVLTRLMNIALYLAENNIAFRGVSDKLYCPNNGKYLGLIQLFAKFDPIMQDHVTRILKNEIKDHYCGKNILNELIQIMADKVTATIISKALKAKYYSIITDCTPDVNHIEQLPLTIRFVDLSKKNGTRHDNGANMKGRHSAVQKLIINKNPLAFYMPCGCHSLNLVLCDAAKSSTKSVTLFGLLVDHLKNFTLKRLSDTRWEAKVSSVKAVRYQIGDMYDALISLSEKEERHDPITSHEAFTLSNQIKDFSFLVFLVVWYDILFQINVVSKSMQKSNFDVCGFGNGGIRILLPGLLLIGSEFSSNSSLSLNDFA</sequence>
<feature type="region of interest" description="Disordered" evidence="1">
    <location>
        <begin position="1"/>
        <end position="25"/>
    </location>
</feature>
<reference evidence="2 3" key="1">
    <citation type="submission" date="2019-08" db="EMBL/GenBank/DDBJ databases">
        <title>Whole genome of Aphis craccivora.</title>
        <authorList>
            <person name="Voronova N.V."/>
            <person name="Shulinski R.S."/>
            <person name="Bandarenka Y.V."/>
            <person name="Zhorov D.G."/>
            <person name="Warner D."/>
        </authorList>
    </citation>
    <scope>NUCLEOTIDE SEQUENCE [LARGE SCALE GENOMIC DNA]</scope>
    <source>
        <strain evidence="2">180601</strain>
        <tissue evidence="2">Whole Body</tissue>
    </source>
</reference>
<dbReference type="Proteomes" id="UP000478052">
    <property type="component" value="Unassembled WGS sequence"/>
</dbReference>
<dbReference type="AlphaFoldDB" id="A0A6G0W0K2"/>
<dbReference type="EMBL" id="VUJU01009883">
    <property type="protein sequence ID" value="KAF0717077.1"/>
    <property type="molecule type" value="Genomic_DNA"/>
</dbReference>
<feature type="compositionally biased region" description="Basic residues" evidence="1">
    <location>
        <begin position="1"/>
        <end position="18"/>
    </location>
</feature>